<evidence type="ECO:0000313" key="2">
    <source>
        <dbReference type="EMBL" id="GIX63966.1"/>
    </source>
</evidence>
<organism evidence="2 3">
    <name type="scientific">Babesia caballi</name>
    <dbReference type="NCBI Taxonomy" id="5871"/>
    <lineage>
        <taxon>Eukaryota</taxon>
        <taxon>Sar</taxon>
        <taxon>Alveolata</taxon>
        <taxon>Apicomplexa</taxon>
        <taxon>Aconoidasida</taxon>
        <taxon>Piroplasmida</taxon>
        <taxon>Babesiidae</taxon>
        <taxon>Babesia</taxon>
    </lineage>
</organism>
<evidence type="ECO:0000313" key="3">
    <source>
        <dbReference type="Proteomes" id="UP001497744"/>
    </source>
</evidence>
<feature type="compositionally biased region" description="Basic residues" evidence="1">
    <location>
        <begin position="269"/>
        <end position="278"/>
    </location>
</feature>
<feature type="compositionally biased region" description="Basic residues" evidence="1">
    <location>
        <begin position="204"/>
        <end position="213"/>
    </location>
</feature>
<keyword evidence="3" id="KW-1185">Reference proteome</keyword>
<feature type="compositionally biased region" description="Basic and acidic residues" evidence="1">
    <location>
        <begin position="183"/>
        <end position="203"/>
    </location>
</feature>
<dbReference type="Proteomes" id="UP001497744">
    <property type="component" value="Unassembled WGS sequence"/>
</dbReference>
<name>A0AAV4LVU4_BABCB</name>
<dbReference type="GeneID" id="94195447"/>
<dbReference type="RefSeq" id="XP_067716035.1">
    <property type="nucleotide sequence ID" value="XM_067859934.1"/>
</dbReference>
<feature type="region of interest" description="Disordered" evidence="1">
    <location>
        <begin position="389"/>
        <end position="424"/>
    </location>
</feature>
<feature type="compositionally biased region" description="Polar residues" evidence="1">
    <location>
        <begin position="390"/>
        <end position="401"/>
    </location>
</feature>
<accession>A0AAV4LVU4</accession>
<feature type="region of interest" description="Disordered" evidence="1">
    <location>
        <begin position="266"/>
        <end position="308"/>
    </location>
</feature>
<feature type="compositionally biased region" description="Polar residues" evidence="1">
    <location>
        <begin position="64"/>
        <end position="78"/>
    </location>
</feature>
<reference evidence="2 3" key="1">
    <citation type="submission" date="2021-06" db="EMBL/GenBank/DDBJ databases">
        <title>Genome sequence of Babesia caballi.</title>
        <authorList>
            <person name="Yamagishi J."/>
            <person name="Kidaka T."/>
            <person name="Ochi A."/>
        </authorList>
    </citation>
    <scope>NUCLEOTIDE SEQUENCE [LARGE SCALE GENOMIC DNA]</scope>
    <source>
        <strain evidence="2">USDA-D6B2</strain>
    </source>
</reference>
<dbReference type="EMBL" id="BPLF01000003">
    <property type="protein sequence ID" value="GIX63966.1"/>
    <property type="molecule type" value="Genomic_DNA"/>
</dbReference>
<proteinExistence type="predicted"/>
<feature type="region of interest" description="Disordered" evidence="1">
    <location>
        <begin position="174"/>
        <end position="218"/>
    </location>
</feature>
<protein>
    <submittedName>
        <fullName evidence="2">Uncharacterized protein</fullName>
    </submittedName>
</protein>
<feature type="compositionally biased region" description="Basic and acidic residues" evidence="1">
    <location>
        <begin position="812"/>
        <end position="823"/>
    </location>
</feature>
<evidence type="ECO:0000256" key="1">
    <source>
        <dbReference type="SAM" id="MobiDB-lite"/>
    </source>
</evidence>
<feature type="region of interest" description="Disordered" evidence="1">
    <location>
        <begin position="1513"/>
        <end position="1535"/>
    </location>
</feature>
<feature type="region of interest" description="Disordered" evidence="1">
    <location>
        <begin position="54"/>
        <end position="78"/>
    </location>
</feature>
<feature type="region of interest" description="Disordered" evidence="1">
    <location>
        <begin position="812"/>
        <end position="834"/>
    </location>
</feature>
<gene>
    <name evidence="2" type="ORF">BcabD6B2_34010</name>
</gene>
<comment type="caution">
    <text evidence="2">The sequence shown here is derived from an EMBL/GenBank/DDBJ whole genome shotgun (WGS) entry which is preliminary data.</text>
</comment>
<sequence>MFGRRTTLAARVTLRNVPRREALLAAPILSSQAEASSFSSADWDRPMLERHEGRDVTGLCPKSCRSSVPRSLRGSTVQRGERALVQHPVEQRRRHGGRGHTHSLRRVRADVDHAQIVRVARAEVLASQLGGHLEQNRIVVPDAPRTLVVGGWDAEYLDARNPLALAAPQQPAAVGEPDVGAVHPEEGLQRRGGRAYRDGADQRHVRRQSRPVRHGGVDGVEELQLAIERQQQEQLSHTADLPQRAHGPRLEEVVADGARRLQQVQRTLRTNRREHGHGRYAAQQTRDRPEGQAREGGDQRSQDVHAREQHLAVDSLSRLNAPYEPHELVQGFQREVAQTNVEVAADRLAAEDDALHHVARLVHALAEGVLHQQHGVAVSVARQGVEQEVPTASQPVQSVGNAGNHGHAHPRHRPEPQKHRNGRQMQVLQRLAHRGHGLAEPGEPVVQDDLRVAYQVDGAQHLVNLLDALRDVPHREVHQKRVGRAAELLKRLLRQNDARVADVRRPPHNVHQIANDHVLRVHVRRVGQARAADVDGERHAAHVQVRDVVARAAAQRLAELAPRHLLQRVLRRVQAVEPRVRVGEDAHVGRREVLRGGAREPKHRYVLVHQHQHRLPNARVEVQAQRLELDAEVGDLAHAEALAAAGVEGDGHHVRLRLLRALLVLVPGARAHAVVHPALQLVHVHRRVPARQRPQHGRVAGRSVVHVGLNPPQRERKHVLVVVQGHAELDERARDVQQLLRDAPADGRAQTQDVDLEHVLPVEGARAARLLQLRAYGGLGDAHERGLLVLGEHGAQLVSEPALPDGERRLAVAEEPQREEPPKGRAGGADGVPPEADAALHVARHRQLVSQRGVYVQQLQRADPRVRPAGHADHREVERLLTEGHARLRREAHGDHVPAVLDLEHGAAAHRLNATQVHGQGALHANGAAAAPVEHVAQRQQVQQVHGLVQPRVRNGGVVLPAAGLAVLALEQLEGARTHVEAADELVLLVGVVAGKRHAQPGVALRKHPAGSAHGGHHLAAAGHALLLHPEVQAGCVEQHPVGDGGVLEAHHLRAAVHADLGLAEAVAHRPGGVRGALWAPQSTVLRTRAGGRGSGRRVAELDDVRGLQRYPRGPDAKRRGVARRGELDRPLGEADRVHAGDLHHGLALDLRVELDCRAGLDGDPPVAPLVGPRAPRGVGLAQPEGVVELVGDRRLRQHLEHTRAEKGRRRHRGRDEVVQPRALDGVAEVAGGKRQVGEGEGARHHVGFAGAVEGEDAALGALRVAAEVRDVLQHALPNRQLETGRREVVAHQRAVLGGDRLLVAAVAAAERDGVVEPVDDPLVGEERVDELRARQVALLQPAALVDGVHRLPAHLHRDHHVPRQRAHGLAAGAARCRGRHRQPNGRSARRTVKERREGLGELGLHGLEHEAGDAHRLGGRLHVELPAQHLLEDKPAVLHVPRELRAAARLDEQRVQGHRGGLALRRARPVQMVVGGGAQDVHVEGHHVLDDVAAFQRDLVVLDAAAASLGPVARPRKGGHLDERRRKYGFRRQVRGDNARKGGLGLR</sequence>
<feature type="compositionally biased region" description="Basic and acidic residues" evidence="1">
    <location>
        <begin position="285"/>
        <end position="308"/>
    </location>
</feature>